<dbReference type="Proteomes" id="UP000469523">
    <property type="component" value="Unassembled WGS sequence"/>
</dbReference>
<comment type="caution">
    <text evidence="1">The sequence shown here is derived from an EMBL/GenBank/DDBJ whole genome shotgun (WGS) entry which is preliminary data.</text>
</comment>
<name>A0A6N7XWW6_9FIRM</name>
<accession>A0A6N7XWW6</accession>
<reference evidence="1 2" key="1">
    <citation type="submission" date="2019-09" db="EMBL/GenBank/DDBJ databases">
        <title>In-depth cultivation of the pig gut microbiome towards novel bacterial diversity and tailored functional studies.</title>
        <authorList>
            <person name="Wylensek D."/>
            <person name="Hitch T.C.A."/>
            <person name="Clavel T."/>
        </authorList>
    </citation>
    <scope>NUCLEOTIDE SEQUENCE [LARGE SCALE GENOMIC DNA]</scope>
    <source>
        <strain evidence="1 2">WCA3-693-APC-4?</strain>
    </source>
</reference>
<proteinExistence type="predicted"/>
<dbReference type="EMBL" id="VUNQ01000021">
    <property type="protein sequence ID" value="MSU01943.1"/>
    <property type="molecule type" value="Genomic_DNA"/>
</dbReference>
<organism evidence="1 2">
    <name type="scientific">Tissierella pigra</name>
    <dbReference type="NCBI Taxonomy" id="2607614"/>
    <lineage>
        <taxon>Bacteria</taxon>
        <taxon>Bacillati</taxon>
        <taxon>Bacillota</taxon>
        <taxon>Tissierellia</taxon>
        <taxon>Tissierellales</taxon>
        <taxon>Tissierellaceae</taxon>
        <taxon>Tissierella</taxon>
    </lineage>
</organism>
<evidence type="ECO:0000313" key="1">
    <source>
        <dbReference type="EMBL" id="MSU01943.1"/>
    </source>
</evidence>
<dbReference type="AlphaFoldDB" id="A0A6N7XWW6"/>
<gene>
    <name evidence="1" type="ORF">FYJ83_10730</name>
</gene>
<dbReference type="RefSeq" id="WP_154440475.1">
    <property type="nucleotide sequence ID" value="NZ_VUNQ01000021.1"/>
</dbReference>
<sequence length="134" mass="15350">MKFWNNLIQGIDRIANWIIKSSAELLEPLKSIDNKLTKEENYIANEEPIKKINNLASLMLHENEDRNKLIIQNIGLEPCYIKLDSEVSKDDFHFVLAPDTSLAFGNGGSINLDNWHGEVYAICEKETKLSVLEY</sequence>
<evidence type="ECO:0000313" key="2">
    <source>
        <dbReference type="Proteomes" id="UP000469523"/>
    </source>
</evidence>
<protein>
    <submittedName>
        <fullName evidence="1">Uncharacterized protein</fullName>
    </submittedName>
</protein>
<keyword evidence="2" id="KW-1185">Reference proteome</keyword>